<evidence type="ECO:0000313" key="2">
    <source>
        <dbReference type="Proteomes" id="UP000255265"/>
    </source>
</evidence>
<protein>
    <recommendedName>
        <fullName evidence="3">Nucleoside 2-deoxyribosyltransferase</fullName>
    </recommendedName>
</protein>
<keyword evidence="2" id="KW-1185">Reference proteome</keyword>
<evidence type="ECO:0008006" key="3">
    <source>
        <dbReference type="Google" id="ProtNLM"/>
    </source>
</evidence>
<name>A0A370F694_9BURK</name>
<evidence type="ECO:0000313" key="1">
    <source>
        <dbReference type="EMBL" id="RDI18564.1"/>
    </source>
</evidence>
<dbReference type="Proteomes" id="UP000255265">
    <property type="component" value="Unassembled WGS sequence"/>
</dbReference>
<dbReference type="AlphaFoldDB" id="A0A370F694"/>
<dbReference type="Gene3D" id="3.40.50.450">
    <property type="match status" value="1"/>
</dbReference>
<sequence length="248" mass="27854">MTFQTIAILSGDRQKTIPNRSEAEVLSEIVLPFIASGVITAKWGAKVQSYQVLELRIYETKEPWNKVRGPISDVIKGKKNVYKRFGDKAAALLSSNKPKVFIITPIQGEKHGDQEQQRVFKEYDLRFEAIEGVISEAGAVAIRIDKEHALEDLVGRIKKEIRGAQFVVADLTDERPSCYFEAGFAEALGKKVIYVASKQSVAKPGTPTKIHFDIHMNMNFFSNHEELKEKLSKAIEKNRSVLFDSVDA</sequence>
<comment type="caution">
    <text evidence="1">The sequence shown here is derived from an EMBL/GenBank/DDBJ whole genome shotgun (WGS) entry which is preliminary data.</text>
</comment>
<accession>A0A370F694</accession>
<reference evidence="1 2" key="1">
    <citation type="submission" date="2018-07" db="EMBL/GenBank/DDBJ databases">
        <title>Genomic Encyclopedia of Type Strains, Phase IV (KMG-IV): sequencing the most valuable type-strain genomes for metagenomic binning, comparative biology and taxonomic classification.</title>
        <authorList>
            <person name="Goeker M."/>
        </authorList>
    </citation>
    <scope>NUCLEOTIDE SEQUENCE [LARGE SCALE GENOMIC DNA]</scope>
    <source>
        <strain evidence="1 2">DSM 21352</strain>
    </source>
</reference>
<dbReference type="OrthoDB" id="5180013at2"/>
<gene>
    <name evidence="1" type="ORF">DFR41_11411</name>
</gene>
<proteinExistence type="predicted"/>
<dbReference type="RefSeq" id="WP_147284422.1">
    <property type="nucleotide sequence ID" value="NZ_QQAV01000014.1"/>
</dbReference>
<dbReference type="EMBL" id="QQAV01000014">
    <property type="protein sequence ID" value="RDI18564.1"/>
    <property type="molecule type" value="Genomic_DNA"/>
</dbReference>
<organism evidence="1 2">
    <name type="scientific">Pseudacidovorax intermedius</name>
    <dbReference type="NCBI Taxonomy" id="433924"/>
    <lineage>
        <taxon>Bacteria</taxon>
        <taxon>Pseudomonadati</taxon>
        <taxon>Pseudomonadota</taxon>
        <taxon>Betaproteobacteria</taxon>
        <taxon>Burkholderiales</taxon>
        <taxon>Comamonadaceae</taxon>
        <taxon>Pseudacidovorax</taxon>
    </lineage>
</organism>